<reference evidence="7 8" key="1">
    <citation type="submission" date="2019-09" db="EMBL/GenBank/DDBJ databases">
        <title>A chromosome-level genome assembly of the Chinese tupelo Nyssa sinensis.</title>
        <authorList>
            <person name="Yang X."/>
            <person name="Kang M."/>
            <person name="Yang Y."/>
            <person name="Xiong H."/>
            <person name="Wang M."/>
            <person name="Zhang Z."/>
            <person name="Wang Z."/>
            <person name="Wu H."/>
            <person name="Ma T."/>
            <person name="Liu J."/>
            <person name="Xi Z."/>
        </authorList>
    </citation>
    <scope>NUCLEOTIDE SEQUENCE [LARGE SCALE GENOMIC DNA]</scope>
    <source>
        <strain evidence="7">J267</strain>
        <tissue evidence="7">Leaf</tissue>
    </source>
</reference>
<dbReference type="AlphaFoldDB" id="A0A5J4ZYA7"/>
<evidence type="ECO:0000256" key="5">
    <source>
        <dbReference type="SAM" id="MobiDB-lite"/>
    </source>
</evidence>
<feature type="region of interest" description="Disordered" evidence="5">
    <location>
        <begin position="80"/>
        <end position="194"/>
    </location>
</feature>
<keyword evidence="8" id="KW-1185">Reference proteome</keyword>
<evidence type="ECO:0000259" key="6">
    <source>
        <dbReference type="PROSITE" id="PS50119"/>
    </source>
</evidence>
<evidence type="ECO:0000313" key="7">
    <source>
        <dbReference type="EMBL" id="KAA8523813.1"/>
    </source>
</evidence>
<gene>
    <name evidence="7" type="ORF">F0562_010236</name>
</gene>
<dbReference type="PANTHER" id="PTHR31717">
    <property type="entry name" value="ZINC FINGER PROTEIN CONSTANS-LIKE 10"/>
    <property type="match status" value="1"/>
</dbReference>
<organism evidence="7 8">
    <name type="scientific">Nyssa sinensis</name>
    <dbReference type="NCBI Taxonomy" id="561372"/>
    <lineage>
        <taxon>Eukaryota</taxon>
        <taxon>Viridiplantae</taxon>
        <taxon>Streptophyta</taxon>
        <taxon>Embryophyta</taxon>
        <taxon>Tracheophyta</taxon>
        <taxon>Spermatophyta</taxon>
        <taxon>Magnoliopsida</taxon>
        <taxon>eudicotyledons</taxon>
        <taxon>Gunneridae</taxon>
        <taxon>Pentapetalae</taxon>
        <taxon>asterids</taxon>
        <taxon>Cornales</taxon>
        <taxon>Nyssaceae</taxon>
        <taxon>Nyssa</taxon>
    </lineage>
</organism>
<evidence type="ECO:0000256" key="1">
    <source>
        <dbReference type="ARBA" id="ARBA00022723"/>
    </source>
</evidence>
<evidence type="ECO:0000256" key="4">
    <source>
        <dbReference type="PROSITE-ProRule" id="PRU00024"/>
    </source>
</evidence>
<dbReference type="PANTHER" id="PTHR31717:SF60">
    <property type="entry name" value="B-BOX TYPE ZINC FINGER FAMILY PROTEIN"/>
    <property type="match status" value="1"/>
</dbReference>
<evidence type="ECO:0000313" key="8">
    <source>
        <dbReference type="Proteomes" id="UP000325577"/>
    </source>
</evidence>
<dbReference type="SMART" id="SM00336">
    <property type="entry name" value="BBOX"/>
    <property type="match status" value="1"/>
</dbReference>
<dbReference type="InterPro" id="IPR049808">
    <property type="entry name" value="CONSTANS-like_Bbox1"/>
</dbReference>
<dbReference type="PROSITE" id="PS50119">
    <property type="entry name" value="ZF_BBOX"/>
    <property type="match status" value="1"/>
</dbReference>
<accession>A0A5J4ZYA7</accession>
<feature type="domain" description="B box-type" evidence="6">
    <location>
        <begin position="1"/>
        <end position="45"/>
    </location>
</feature>
<dbReference type="EMBL" id="CM018047">
    <property type="protein sequence ID" value="KAA8523813.1"/>
    <property type="molecule type" value="Genomic_DNA"/>
</dbReference>
<evidence type="ECO:0000256" key="2">
    <source>
        <dbReference type="ARBA" id="ARBA00022771"/>
    </source>
</evidence>
<sequence length="291" mass="32118">MKECELCSYPARMYCEADRASLCWDCDQKVHCANFLVAKHSRSLLCHVCQSLTSWKASGPKLGHTVSACEACVDNCERNQERVPEGNQESRAGNEHEEENDLDDDDDDDDDGGTYEDEDGEYVDGYEDEDGENQVVPWSSTPPPPPQPPTASSSSSSEISSSRFSASRGAISSLKRMRENEDLDSEDDISLSSRFNHDTTAVAMSSRASENDEAASWSSFIPLKARRTYELNRSERVEDRRCEAESSCAAIFSSLKKFQQNMISDASNASATILGICELSRDVSTNPNQSG</sequence>
<keyword evidence="1" id="KW-0479">Metal-binding</keyword>
<dbReference type="CDD" id="cd19821">
    <property type="entry name" value="Bbox1_BBX-like"/>
    <property type="match status" value="1"/>
</dbReference>
<evidence type="ECO:0000256" key="3">
    <source>
        <dbReference type="ARBA" id="ARBA00022833"/>
    </source>
</evidence>
<name>A0A5J4ZYA7_9ASTE</name>
<dbReference type="Pfam" id="PF00643">
    <property type="entry name" value="zf-B_box"/>
    <property type="match status" value="1"/>
</dbReference>
<feature type="compositionally biased region" description="Low complexity" evidence="5">
    <location>
        <begin position="150"/>
        <end position="173"/>
    </location>
</feature>
<feature type="compositionally biased region" description="Pro residues" evidence="5">
    <location>
        <begin position="140"/>
        <end position="149"/>
    </location>
</feature>
<feature type="compositionally biased region" description="Acidic residues" evidence="5">
    <location>
        <begin position="96"/>
        <end position="132"/>
    </location>
</feature>
<protein>
    <recommendedName>
        <fullName evidence="6">B box-type domain-containing protein</fullName>
    </recommendedName>
</protein>
<dbReference type="Proteomes" id="UP000325577">
    <property type="component" value="Linkage Group LG4"/>
</dbReference>
<keyword evidence="3" id="KW-0862">Zinc</keyword>
<keyword evidence="2 4" id="KW-0863">Zinc-finger</keyword>
<dbReference type="GO" id="GO:0008270">
    <property type="term" value="F:zinc ion binding"/>
    <property type="evidence" value="ECO:0007669"/>
    <property type="project" value="UniProtKB-KW"/>
</dbReference>
<dbReference type="InterPro" id="IPR000315">
    <property type="entry name" value="Znf_B-box"/>
</dbReference>
<dbReference type="OrthoDB" id="153872at2759"/>
<proteinExistence type="predicted"/>